<dbReference type="PANTHER" id="PTHR10574:SF197">
    <property type="entry name" value="LAMININ SUBUNIT BETA-1 ISOFORM X1"/>
    <property type="match status" value="1"/>
</dbReference>
<comment type="caution">
    <text evidence="7">The sequence shown here is derived from an EMBL/GenBank/DDBJ whole genome shotgun (WGS) entry which is preliminary data.</text>
</comment>
<dbReference type="SMART" id="SM00180">
    <property type="entry name" value="EGF_Lam"/>
    <property type="match status" value="1"/>
</dbReference>
<gene>
    <name evidence="7" type="ORF">chiPu_0026819</name>
</gene>
<dbReference type="GO" id="GO:0043256">
    <property type="term" value="C:laminin complex"/>
    <property type="evidence" value="ECO:0007669"/>
    <property type="project" value="TreeGrafter"/>
</dbReference>
<evidence type="ECO:0000259" key="6">
    <source>
        <dbReference type="PROSITE" id="PS01248"/>
    </source>
</evidence>
<evidence type="ECO:0000256" key="4">
    <source>
        <dbReference type="ARBA" id="ARBA00023180"/>
    </source>
</evidence>
<evidence type="ECO:0000313" key="7">
    <source>
        <dbReference type="EMBL" id="GCC42559.1"/>
    </source>
</evidence>
<proteinExistence type="predicted"/>
<dbReference type="InterPro" id="IPR050440">
    <property type="entry name" value="Laminin/Netrin_ECM"/>
</dbReference>
<dbReference type="AlphaFoldDB" id="A0A401TIT4"/>
<dbReference type="Gene3D" id="2.170.300.10">
    <property type="entry name" value="Tie2 ligand-binding domain superfamily"/>
    <property type="match status" value="1"/>
</dbReference>
<accession>A0A401TIT4</accession>
<dbReference type="GO" id="GO:0007411">
    <property type="term" value="P:axon guidance"/>
    <property type="evidence" value="ECO:0007669"/>
    <property type="project" value="TreeGrafter"/>
</dbReference>
<dbReference type="CDD" id="cd00055">
    <property type="entry name" value="EGF_Lam"/>
    <property type="match status" value="1"/>
</dbReference>
<keyword evidence="3" id="KW-1015">Disulfide bond</keyword>
<dbReference type="EMBL" id="BEZZ01088013">
    <property type="protein sequence ID" value="GCC42559.1"/>
    <property type="molecule type" value="Genomic_DNA"/>
</dbReference>
<evidence type="ECO:0000256" key="3">
    <source>
        <dbReference type="ARBA" id="ARBA00023157"/>
    </source>
</evidence>
<dbReference type="Pfam" id="PF24973">
    <property type="entry name" value="EGF_LMN_ATRN"/>
    <property type="match status" value="1"/>
</dbReference>
<feature type="non-terminal residue" evidence="7">
    <location>
        <position position="49"/>
    </location>
</feature>
<reference evidence="7 8" key="1">
    <citation type="journal article" date="2018" name="Nat. Ecol. Evol.">
        <title>Shark genomes provide insights into elasmobranch evolution and the origin of vertebrates.</title>
        <authorList>
            <person name="Hara Y"/>
            <person name="Yamaguchi K"/>
            <person name="Onimaru K"/>
            <person name="Kadota M"/>
            <person name="Koyanagi M"/>
            <person name="Keeley SD"/>
            <person name="Tatsumi K"/>
            <person name="Tanaka K"/>
            <person name="Motone F"/>
            <person name="Kageyama Y"/>
            <person name="Nozu R"/>
            <person name="Adachi N"/>
            <person name="Nishimura O"/>
            <person name="Nakagawa R"/>
            <person name="Tanegashima C"/>
            <person name="Kiyatake I"/>
            <person name="Matsumoto R"/>
            <person name="Murakumo K"/>
            <person name="Nishida K"/>
            <person name="Terakita A"/>
            <person name="Kuratani S"/>
            <person name="Sato K"/>
            <person name="Hyodo S Kuraku.S."/>
        </authorList>
    </citation>
    <scope>NUCLEOTIDE SEQUENCE [LARGE SCALE GENOMIC DNA]</scope>
</reference>
<dbReference type="GO" id="GO:0016477">
    <property type="term" value="P:cell migration"/>
    <property type="evidence" value="ECO:0007669"/>
    <property type="project" value="TreeGrafter"/>
</dbReference>
<keyword evidence="8" id="KW-1185">Reference proteome</keyword>
<evidence type="ECO:0000256" key="2">
    <source>
        <dbReference type="ARBA" id="ARBA00022737"/>
    </source>
</evidence>
<dbReference type="InterPro" id="IPR002049">
    <property type="entry name" value="LE_dom"/>
</dbReference>
<keyword evidence="1" id="KW-0732">Signal</keyword>
<dbReference type="SUPFAM" id="SSF57196">
    <property type="entry name" value="EGF/Laminin"/>
    <property type="match status" value="1"/>
</dbReference>
<evidence type="ECO:0000256" key="5">
    <source>
        <dbReference type="ARBA" id="ARBA00023292"/>
    </source>
</evidence>
<dbReference type="FunFam" id="2.10.25.10:FF:000188">
    <property type="entry name" value="Laminin subunit gamma 2"/>
    <property type="match status" value="1"/>
</dbReference>
<feature type="domain" description="Laminin EGF-like" evidence="6">
    <location>
        <begin position="15"/>
        <end position="48"/>
    </location>
</feature>
<protein>
    <recommendedName>
        <fullName evidence="6">Laminin EGF-like domain-containing protein</fullName>
    </recommendedName>
</protein>
<name>A0A401TIT4_CHIPU</name>
<dbReference type="GO" id="GO:0070831">
    <property type="term" value="P:basement membrane assembly"/>
    <property type="evidence" value="ECO:0007669"/>
    <property type="project" value="TreeGrafter"/>
</dbReference>
<organism evidence="7 8">
    <name type="scientific">Chiloscyllium punctatum</name>
    <name type="common">Brownbanded bambooshark</name>
    <name type="synonym">Hemiscyllium punctatum</name>
    <dbReference type="NCBI Taxonomy" id="137246"/>
    <lineage>
        <taxon>Eukaryota</taxon>
        <taxon>Metazoa</taxon>
        <taxon>Chordata</taxon>
        <taxon>Craniata</taxon>
        <taxon>Vertebrata</taxon>
        <taxon>Chondrichthyes</taxon>
        <taxon>Elasmobranchii</taxon>
        <taxon>Galeomorphii</taxon>
        <taxon>Galeoidea</taxon>
        <taxon>Orectolobiformes</taxon>
        <taxon>Hemiscylliidae</taxon>
        <taxon>Chiloscyllium</taxon>
    </lineage>
</organism>
<dbReference type="STRING" id="137246.A0A401TIT4"/>
<dbReference type="Proteomes" id="UP000287033">
    <property type="component" value="Unassembled WGS sequence"/>
</dbReference>
<sequence length="49" mass="5431">MAVYIATGNLSGGVCENCQHNTMGRNCELCKPFYYRNPTADIRSEDACI</sequence>
<dbReference type="GO" id="GO:0034446">
    <property type="term" value="P:substrate adhesion-dependent cell spreading"/>
    <property type="evidence" value="ECO:0007669"/>
    <property type="project" value="TreeGrafter"/>
</dbReference>
<keyword evidence="5" id="KW-0424">Laminin EGF-like domain</keyword>
<dbReference type="GO" id="GO:0009887">
    <property type="term" value="P:animal organ morphogenesis"/>
    <property type="evidence" value="ECO:0007669"/>
    <property type="project" value="TreeGrafter"/>
</dbReference>
<dbReference type="OrthoDB" id="5985440at2759"/>
<keyword evidence="4" id="KW-0325">Glycoprotein</keyword>
<keyword evidence="2" id="KW-0677">Repeat</keyword>
<dbReference type="PANTHER" id="PTHR10574">
    <property type="entry name" value="NETRIN/LAMININ-RELATED"/>
    <property type="match status" value="1"/>
</dbReference>
<dbReference type="PROSITE" id="PS01248">
    <property type="entry name" value="EGF_LAM_1"/>
    <property type="match status" value="1"/>
</dbReference>
<dbReference type="GO" id="GO:0009888">
    <property type="term" value="P:tissue development"/>
    <property type="evidence" value="ECO:0007669"/>
    <property type="project" value="TreeGrafter"/>
</dbReference>
<evidence type="ECO:0000313" key="8">
    <source>
        <dbReference type="Proteomes" id="UP000287033"/>
    </source>
</evidence>
<dbReference type="InterPro" id="IPR056863">
    <property type="entry name" value="LMN_ATRN_NET-like_EGF"/>
</dbReference>
<evidence type="ECO:0000256" key="1">
    <source>
        <dbReference type="ARBA" id="ARBA00022729"/>
    </source>
</evidence>